<feature type="compositionally biased region" description="Low complexity" evidence="1">
    <location>
        <begin position="1131"/>
        <end position="1142"/>
    </location>
</feature>
<protein>
    <submittedName>
        <fullName evidence="3">Uncharacterized protein</fullName>
    </submittedName>
</protein>
<evidence type="ECO:0000256" key="1">
    <source>
        <dbReference type="SAM" id="MobiDB-lite"/>
    </source>
</evidence>
<feature type="region of interest" description="Disordered" evidence="1">
    <location>
        <begin position="601"/>
        <end position="623"/>
    </location>
</feature>
<dbReference type="Proteomes" id="UP000054565">
    <property type="component" value="Unassembled WGS sequence"/>
</dbReference>
<sequence length="1562" mass="173062">MDSNSSEVTRRHVEPSVSKPINLQIPKIPTFPLSSPITEEVMTPFTESDSPEYTAGRSNNPFISPEDYLTEGPSHCENHNSHSERNGGWSAAAHSAQTSSSQNDNTNTIKKTRPGLNLVTDFTRNGHQQIADGKATRYQQASTGGFLDLNDLKSLSKSKQTHERQDGRRQPTWKSKFRGYEELKDATEDSGNVLRPIRRMEKQSLIRKISRKTKEKPSKIEDLSPSDRPILIGMSIPTFSVKSDGVEEPLSAKPQQTPVTPSIVITPAVEERGWDAAWDNPNSTKARPPSSVYSQPTPFMKPARMESIPPVPAIPAINTFNEKHSELLAESPSQRGQKRRSYSAGTVFEEEFSPSWLSTRGRSFSDESRVNTSKRLSLETISTRPRSQGWWNILLSPLLSRSNTLGSCRGPPTGDSSPPPVPPLAVNAGPSYSRNVMDEKQWENAVSSFSPDTPESTHGRIQSNVTAWPDMDGWYKQREDRDVAPRSSQSPNLANRPDFKASPESASSTQSVPFVMSTSTEHSGVARDIPCQHDLLSSQPCSACLSRSNIDRFLAEAPANGRGVIANNPQHFTFLQSQPSSEQGSNNPFFQKFVSDLRHDQARRPRSESCSTTIEDDDPEISPNIRQATATPLFKAAGATPALVNSPLPPRMPSKEAKHVEPSNLSATGKISGSTCSIQTPESIPPPYSSPKSCKPIRYRAIFPPDQQPHSPGPISPNGHNAMSLRGGIHMSRMENIRPPPSIYTPGNPYSGSLPPRPPAAPVTLPVIQGPVVLQSNIESKRRRREKEDAVGRKVGGLWRGRGCFSNRGCFGRAGREGRKRRRWYFAIALILLLLTVASVVLAVVFTNKRGQPPEIESRWLNLTGYPAIPTGISTVGGPDPVEKSSGCVHPSTMWSCALPKEDQEMNEPYDAETPKFRIEITFKNGTNSHSTAMAIKTRREVTSSLRRRLVRSIMTLYSRSGNFTPVPAPPNLEDIEFLGNTTDGIASPFVGEETPFYATFLSTGPINNYRKRDSPDPLPNLTDIIPSPTTASDGTAAPANLLPLPKNQPLRLYDRGMPTERYGFYTYYDRSIFLKSVAPLNETDTADIPDDRDGGSSKSAARVRCTWAQTRFLVQIWTQPEKAKLHLVESSTSSKSPSSDSDYATDFSRPGTFPYPITIKLDRHGGDAKKKMVYCYGMNERSQIELNERKLQLEFRGFGGTLIKPAGGIFNLTDSDRKDKRDESWQPVDGGTGGSWVGVWSICLAQHIDIRLYPKSNISFFVFEQVAEPGHLEKNTANESQSMPQSKFLELPLELREKIYDCLLYSGSSSDPTAVYPVLYPTIKQKPVSARTSCAALACANKQINQELSEYIEFCQRTLKALRYEGSLILRNETEYFFSWTHLPIRAKHIQVLTISLSIRGARNGLSGFRGDGFGAPATVSKIHRLIFSILQCGPRLSSDLAAPLTVGRMDLNILTPQPPFPEGYALLPVESFRDLRGFSQGIIHPRTVADEIAVYTSWELEHTADGSWLPEGLSDRLGWLRILVDGEPVYGCDLVRLWAEMRSRNWATARNINTMKRDIS</sequence>
<feature type="region of interest" description="Disordered" evidence="1">
    <location>
        <begin position="653"/>
        <end position="691"/>
    </location>
</feature>
<organism evidence="3 4">
    <name type="scientific">Coccidioides immitis RMSCC 2394</name>
    <dbReference type="NCBI Taxonomy" id="404692"/>
    <lineage>
        <taxon>Eukaryota</taxon>
        <taxon>Fungi</taxon>
        <taxon>Dikarya</taxon>
        <taxon>Ascomycota</taxon>
        <taxon>Pezizomycotina</taxon>
        <taxon>Eurotiomycetes</taxon>
        <taxon>Eurotiomycetidae</taxon>
        <taxon>Onygenales</taxon>
        <taxon>Onygenaceae</taxon>
        <taxon>Coccidioides</taxon>
    </lineage>
</organism>
<feature type="region of interest" description="Disordered" evidence="1">
    <location>
        <begin position="479"/>
        <end position="513"/>
    </location>
</feature>
<keyword evidence="2" id="KW-0472">Membrane</keyword>
<evidence type="ECO:0000313" key="3">
    <source>
        <dbReference type="EMBL" id="KMP09956.1"/>
    </source>
</evidence>
<keyword evidence="2" id="KW-0812">Transmembrane</keyword>
<proteinExistence type="predicted"/>
<feature type="region of interest" description="Disordered" evidence="1">
    <location>
        <begin position="405"/>
        <end position="431"/>
    </location>
</feature>
<feature type="compositionally biased region" description="Polar residues" evidence="1">
    <location>
        <begin position="504"/>
        <end position="513"/>
    </location>
</feature>
<feature type="transmembrane region" description="Helical" evidence="2">
    <location>
        <begin position="824"/>
        <end position="846"/>
    </location>
</feature>
<dbReference type="EMBL" id="DS028100">
    <property type="protein sequence ID" value="KMP09956.1"/>
    <property type="molecule type" value="Genomic_DNA"/>
</dbReference>
<evidence type="ECO:0000313" key="4">
    <source>
        <dbReference type="Proteomes" id="UP000054565"/>
    </source>
</evidence>
<accession>A0A0J6YMQ0</accession>
<gene>
    <name evidence="3" type="ORF">CIRG_09189</name>
</gene>
<feature type="region of interest" description="Disordered" evidence="1">
    <location>
        <begin position="444"/>
        <end position="465"/>
    </location>
</feature>
<dbReference type="STRING" id="404692.A0A0J6YMQ0"/>
<evidence type="ECO:0000256" key="2">
    <source>
        <dbReference type="SAM" id="Phobius"/>
    </source>
</evidence>
<feature type="compositionally biased region" description="Low complexity" evidence="1">
    <location>
        <begin position="90"/>
        <end position="102"/>
    </location>
</feature>
<feature type="region of interest" description="Disordered" evidence="1">
    <location>
        <begin position="1"/>
        <end position="119"/>
    </location>
</feature>
<feature type="compositionally biased region" description="Basic and acidic residues" evidence="1">
    <location>
        <begin position="74"/>
        <end position="85"/>
    </location>
</feature>
<keyword evidence="2" id="KW-1133">Transmembrane helix</keyword>
<reference evidence="4" key="1">
    <citation type="journal article" date="2010" name="Genome Res.">
        <title>Population genomic sequencing of Coccidioides fungi reveals recent hybridization and transposon control.</title>
        <authorList>
            <person name="Neafsey D.E."/>
            <person name="Barker B.M."/>
            <person name="Sharpton T.J."/>
            <person name="Stajich J.E."/>
            <person name="Park D.J."/>
            <person name="Whiston E."/>
            <person name="Hung C.-Y."/>
            <person name="McMahan C."/>
            <person name="White J."/>
            <person name="Sykes S."/>
            <person name="Heiman D."/>
            <person name="Young S."/>
            <person name="Zeng Q."/>
            <person name="Abouelleil A."/>
            <person name="Aftuck L."/>
            <person name="Bessette D."/>
            <person name="Brown A."/>
            <person name="FitzGerald M."/>
            <person name="Lui A."/>
            <person name="Macdonald J.P."/>
            <person name="Priest M."/>
            <person name="Orbach M.J."/>
            <person name="Galgiani J.N."/>
            <person name="Kirkland T.N."/>
            <person name="Cole G.T."/>
            <person name="Birren B.W."/>
            <person name="Henn M.R."/>
            <person name="Taylor J.W."/>
            <person name="Rounsley S.D."/>
        </authorList>
    </citation>
    <scope>NUCLEOTIDE SEQUENCE [LARGE SCALE GENOMIC DNA]</scope>
    <source>
        <strain evidence="4">RMSCC 2394</strain>
    </source>
</reference>
<feature type="region of interest" description="Disordered" evidence="1">
    <location>
        <begin position="1129"/>
        <end position="1148"/>
    </location>
</feature>
<dbReference type="OrthoDB" id="10259622at2759"/>
<name>A0A0J6YMQ0_COCIT</name>
<feature type="compositionally biased region" description="Polar residues" evidence="1">
    <location>
        <begin position="663"/>
        <end position="680"/>
    </location>
</feature>